<comment type="caution">
    <text evidence="3">The sequence shown here is derived from an EMBL/GenBank/DDBJ whole genome shotgun (WGS) entry which is preliminary data.</text>
</comment>
<gene>
    <name evidence="3" type="ORF">AK812_SmicGene28013</name>
</gene>
<organism evidence="3 4">
    <name type="scientific">Symbiodinium microadriaticum</name>
    <name type="common">Dinoflagellate</name>
    <name type="synonym">Zooxanthella microadriatica</name>
    <dbReference type="NCBI Taxonomy" id="2951"/>
    <lineage>
        <taxon>Eukaryota</taxon>
        <taxon>Sar</taxon>
        <taxon>Alveolata</taxon>
        <taxon>Dinophyceae</taxon>
        <taxon>Suessiales</taxon>
        <taxon>Symbiodiniaceae</taxon>
        <taxon>Symbiodinium</taxon>
    </lineage>
</organism>
<dbReference type="EMBL" id="LSRX01000713">
    <property type="protein sequence ID" value="OLP90415.1"/>
    <property type="molecule type" value="Genomic_DNA"/>
</dbReference>
<evidence type="ECO:0000256" key="1">
    <source>
        <dbReference type="SAM" id="Coils"/>
    </source>
</evidence>
<feature type="transmembrane region" description="Helical" evidence="2">
    <location>
        <begin position="6"/>
        <end position="35"/>
    </location>
</feature>
<dbReference type="Proteomes" id="UP000186817">
    <property type="component" value="Unassembled WGS sequence"/>
</dbReference>
<dbReference type="AlphaFoldDB" id="A0A1Q9D5E9"/>
<feature type="coiled-coil region" evidence="1">
    <location>
        <begin position="36"/>
        <end position="70"/>
    </location>
</feature>
<keyword evidence="1" id="KW-0175">Coiled coil</keyword>
<accession>A0A1Q9D5E9</accession>
<sequence length="84" mass="9488">MVIFASTTVVIVVVAFAFLLEVAVTTFSIIVVTIFRVIEEQEKKKEALRIRELQQQLEELEKVKDKAAWYGRLGRAYRGGVASS</sequence>
<reference evidence="3 4" key="1">
    <citation type="submission" date="2016-02" db="EMBL/GenBank/DDBJ databases">
        <title>Genome analysis of coral dinoflagellate symbionts highlights evolutionary adaptations to a symbiotic lifestyle.</title>
        <authorList>
            <person name="Aranda M."/>
            <person name="Li Y."/>
            <person name="Liew Y.J."/>
            <person name="Baumgarten S."/>
            <person name="Simakov O."/>
            <person name="Wilson M."/>
            <person name="Piel J."/>
            <person name="Ashoor H."/>
            <person name="Bougouffa S."/>
            <person name="Bajic V.B."/>
            <person name="Ryu T."/>
            <person name="Ravasi T."/>
            <person name="Bayer T."/>
            <person name="Micklem G."/>
            <person name="Kim H."/>
            <person name="Bhak J."/>
            <person name="Lajeunesse T.C."/>
            <person name="Voolstra C.R."/>
        </authorList>
    </citation>
    <scope>NUCLEOTIDE SEQUENCE [LARGE SCALE GENOMIC DNA]</scope>
    <source>
        <strain evidence="3 4">CCMP2467</strain>
    </source>
</reference>
<protein>
    <submittedName>
        <fullName evidence="3">Uncharacterized protein</fullName>
    </submittedName>
</protein>
<evidence type="ECO:0000313" key="3">
    <source>
        <dbReference type="EMBL" id="OLP90415.1"/>
    </source>
</evidence>
<proteinExistence type="predicted"/>
<keyword evidence="4" id="KW-1185">Reference proteome</keyword>
<keyword evidence="2" id="KW-0472">Membrane</keyword>
<evidence type="ECO:0000313" key="4">
    <source>
        <dbReference type="Proteomes" id="UP000186817"/>
    </source>
</evidence>
<keyword evidence="2" id="KW-1133">Transmembrane helix</keyword>
<keyword evidence="2" id="KW-0812">Transmembrane</keyword>
<evidence type="ECO:0000256" key="2">
    <source>
        <dbReference type="SAM" id="Phobius"/>
    </source>
</evidence>
<name>A0A1Q9D5E9_SYMMI</name>